<dbReference type="PANTHER" id="PTHR35038">
    <property type="entry name" value="DISSIMILATORY SULFITE REDUCTASE SIRA"/>
    <property type="match status" value="1"/>
</dbReference>
<keyword evidence="1" id="KW-0732">Signal</keyword>
<dbReference type="EMBL" id="UINC01085612">
    <property type="protein sequence ID" value="SVC33330.1"/>
    <property type="molecule type" value="Genomic_DNA"/>
</dbReference>
<dbReference type="Pfam" id="PF13435">
    <property type="entry name" value="Cytochrome_C554"/>
    <property type="match status" value="1"/>
</dbReference>
<dbReference type="InterPro" id="IPR036280">
    <property type="entry name" value="Multihaem_cyt_sf"/>
</dbReference>
<proteinExistence type="predicted"/>
<dbReference type="AlphaFoldDB" id="A0A382L9H5"/>
<name>A0A382L9H5_9ZZZZ</name>
<gene>
    <name evidence="3" type="ORF">METZ01_LOCUS286184</name>
</gene>
<reference evidence="3" key="1">
    <citation type="submission" date="2018-05" db="EMBL/GenBank/DDBJ databases">
        <authorList>
            <person name="Lanie J.A."/>
            <person name="Ng W.-L."/>
            <person name="Kazmierczak K.M."/>
            <person name="Andrzejewski T.M."/>
            <person name="Davidsen T.M."/>
            <person name="Wayne K.J."/>
            <person name="Tettelin H."/>
            <person name="Glass J.I."/>
            <person name="Rusch D."/>
            <person name="Podicherti R."/>
            <person name="Tsui H.-C.T."/>
            <person name="Winkler M.E."/>
        </authorList>
    </citation>
    <scope>NUCLEOTIDE SEQUENCE</scope>
</reference>
<dbReference type="SUPFAM" id="SSF48695">
    <property type="entry name" value="Multiheme cytochromes"/>
    <property type="match status" value="1"/>
</dbReference>
<evidence type="ECO:0000259" key="2">
    <source>
        <dbReference type="Pfam" id="PF13435"/>
    </source>
</evidence>
<feature type="domain" description="Cytochrome c-552/4" evidence="2">
    <location>
        <begin position="70"/>
        <end position="142"/>
    </location>
</feature>
<dbReference type="InterPro" id="IPR023155">
    <property type="entry name" value="Cyt_c-552/4"/>
</dbReference>
<dbReference type="InterPro" id="IPR051829">
    <property type="entry name" value="Multiheme_Cytochr_ET"/>
</dbReference>
<feature type="non-terminal residue" evidence="3">
    <location>
        <position position="341"/>
    </location>
</feature>
<sequence length="341" mass="37887">MEVPQGNNNMKKDFRNVFIAFGLLLTIQASGLYAETLPQYGDDMHLGVQTCSGSTCHGAIKPWQNSSVLQNEAITWQKHDHHARAFKTLGKERSQRIAKNLGIEDPQKDDTCLNCHANNVPKAKRAKNFTLSDGVTCEACHGGAEKWLGIHVSGVGGRKENIEAGQYPTEEPIARAKLCLSCHYGTKNKFLTHKIMGAGHPRLSFELDTYTATQPAHYRVDADYRQRKSWDNGVKTWAIGQAVAVEETLEALTDAKRNRQGIFPELVFFDCHACHHPMSNLRWERRDSVGLDPGIPKLNDANIVLLRVVTSVVDPELGKLIENEARALHQSSMKGGDATHD</sequence>
<accession>A0A382L9H5</accession>
<organism evidence="3">
    <name type="scientific">marine metagenome</name>
    <dbReference type="NCBI Taxonomy" id="408172"/>
    <lineage>
        <taxon>unclassified sequences</taxon>
        <taxon>metagenomes</taxon>
        <taxon>ecological metagenomes</taxon>
    </lineage>
</organism>
<dbReference type="Gene3D" id="1.10.1130.10">
    <property type="entry name" value="Flavocytochrome C3, Chain A"/>
    <property type="match status" value="1"/>
</dbReference>
<evidence type="ECO:0000256" key="1">
    <source>
        <dbReference type="ARBA" id="ARBA00022729"/>
    </source>
</evidence>
<protein>
    <recommendedName>
        <fullName evidence="2">Cytochrome c-552/4 domain-containing protein</fullName>
    </recommendedName>
</protein>
<dbReference type="PANTHER" id="PTHR35038:SF8">
    <property type="entry name" value="C-TYPE POLYHEME CYTOCHROME OMCC"/>
    <property type="match status" value="1"/>
</dbReference>
<evidence type="ECO:0000313" key="3">
    <source>
        <dbReference type="EMBL" id="SVC33330.1"/>
    </source>
</evidence>